<feature type="region of interest" description="Disordered" evidence="1">
    <location>
        <begin position="1"/>
        <end position="20"/>
    </location>
</feature>
<dbReference type="AlphaFoldDB" id="A0A0F9UBQ0"/>
<name>A0A0F9UBQ0_9ZZZZ</name>
<proteinExistence type="predicted"/>
<accession>A0A0F9UBQ0</accession>
<dbReference type="Gene3D" id="3.40.50.2000">
    <property type="entry name" value="Glycogen Phosphorylase B"/>
    <property type="match status" value="2"/>
</dbReference>
<protein>
    <submittedName>
        <fullName evidence="2">Uncharacterized protein</fullName>
    </submittedName>
</protein>
<dbReference type="SUPFAM" id="SSF53756">
    <property type="entry name" value="UDP-Glycosyltransferase/glycogen phosphorylase"/>
    <property type="match status" value="1"/>
</dbReference>
<feature type="compositionally biased region" description="Basic and acidic residues" evidence="1">
    <location>
        <begin position="11"/>
        <end position="20"/>
    </location>
</feature>
<dbReference type="PANTHER" id="PTHR45947:SF3">
    <property type="entry name" value="SULFOQUINOVOSYL TRANSFERASE SQD2"/>
    <property type="match status" value="1"/>
</dbReference>
<sequence length="384" mass="41927">MRIAFYAPMKSPRDSHPSGDRTVARGLVEALRLAGHDVVIPFDFRSYDRGDPVRQARIERIGRRIGDRLVRRREGPPIDIWFTYHLYHKAPDWLGPRLATDLGIPYVVAEASVADKRKGGVWRRGYEASLAALARADLVVGLNPADRACVAPRMRPETRYLDLAPFLDTRPYAAAAANRTTARARLAARHDLADDRPWLMTVAMMREDQKLASYRLLAKALHSLGDTAVQLIVVGAGPAEEKVRQTFAGFGSRVAFHGAADPAEMPALYAAADLYVWPAIKESWSMAFLEAQAAGVPVVAGRSGGVPSVVEDGVTGVIAPEGDAPAFADGVRRLLDPAVRERMGRAARQRMLARHDLAVASKALDGALGDTLARSRSVPQREMM</sequence>
<reference evidence="2" key="1">
    <citation type="journal article" date="2015" name="Nature">
        <title>Complex archaea that bridge the gap between prokaryotes and eukaryotes.</title>
        <authorList>
            <person name="Spang A."/>
            <person name="Saw J.H."/>
            <person name="Jorgensen S.L."/>
            <person name="Zaremba-Niedzwiedzka K."/>
            <person name="Martijn J."/>
            <person name="Lind A.E."/>
            <person name="van Eijk R."/>
            <person name="Schleper C."/>
            <person name="Guy L."/>
            <person name="Ettema T.J."/>
        </authorList>
    </citation>
    <scope>NUCLEOTIDE SEQUENCE</scope>
</reference>
<dbReference type="PANTHER" id="PTHR45947">
    <property type="entry name" value="SULFOQUINOVOSYL TRANSFERASE SQD2"/>
    <property type="match status" value="1"/>
</dbReference>
<organism evidence="2">
    <name type="scientific">marine sediment metagenome</name>
    <dbReference type="NCBI Taxonomy" id="412755"/>
    <lineage>
        <taxon>unclassified sequences</taxon>
        <taxon>metagenomes</taxon>
        <taxon>ecological metagenomes</taxon>
    </lineage>
</organism>
<dbReference type="InterPro" id="IPR050194">
    <property type="entry name" value="Glycosyltransferase_grp1"/>
</dbReference>
<dbReference type="GO" id="GO:0016757">
    <property type="term" value="F:glycosyltransferase activity"/>
    <property type="evidence" value="ECO:0007669"/>
    <property type="project" value="TreeGrafter"/>
</dbReference>
<dbReference type="CDD" id="cd03801">
    <property type="entry name" value="GT4_PimA-like"/>
    <property type="match status" value="1"/>
</dbReference>
<gene>
    <name evidence="2" type="ORF">LCGC14_0242770</name>
</gene>
<dbReference type="EMBL" id="LAZR01000123">
    <property type="protein sequence ID" value="KKN89084.1"/>
    <property type="molecule type" value="Genomic_DNA"/>
</dbReference>
<evidence type="ECO:0000256" key="1">
    <source>
        <dbReference type="SAM" id="MobiDB-lite"/>
    </source>
</evidence>
<dbReference type="Pfam" id="PF13692">
    <property type="entry name" value="Glyco_trans_1_4"/>
    <property type="match status" value="1"/>
</dbReference>
<evidence type="ECO:0000313" key="2">
    <source>
        <dbReference type="EMBL" id="KKN89084.1"/>
    </source>
</evidence>
<comment type="caution">
    <text evidence="2">The sequence shown here is derived from an EMBL/GenBank/DDBJ whole genome shotgun (WGS) entry which is preliminary data.</text>
</comment>